<protein>
    <submittedName>
        <fullName evidence="2">Uncharacterized protein</fullName>
    </submittedName>
</protein>
<feature type="compositionally biased region" description="Low complexity" evidence="1">
    <location>
        <begin position="54"/>
        <end position="66"/>
    </location>
</feature>
<feature type="region of interest" description="Disordered" evidence="1">
    <location>
        <begin position="353"/>
        <end position="397"/>
    </location>
</feature>
<gene>
    <name evidence="2" type="ORF">GPECTOR_198g348</name>
</gene>
<dbReference type="STRING" id="33097.A0A150FWZ3"/>
<proteinExistence type="predicted"/>
<evidence type="ECO:0000256" key="1">
    <source>
        <dbReference type="SAM" id="MobiDB-lite"/>
    </source>
</evidence>
<feature type="compositionally biased region" description="Low complexity" evidence="1">
    <location>
        <begin position="152"/>
        <end position="164"/>
    </location>
</feature>
<feature type="region of interest" description="Disordered" evidence="1">
    <location>
        <begin position="203"/>
        <end position="236"/>
    </location>
</feature>
<dbReference type="Proteomes" id="UP000075714">
    <property type="component" value="Unassembled WGS sequence"/>
</dbReference>
<dbReference type="OrthoDB" id="552495at2759"/>
<evidence type="ECO:0000313" key="3">
    <source>
        <dbReference type="Proteomes" id="UP000075714"/>
    </source>
</evidence>
<feature type="compositionally biased region" description="Gly residues" evidence="1">
    <location>
        <begin position="19"/>
        <end position="35"/>
    </location>
</feature>
<feature type="compositionally biased region" description="Low complexity" evidence="1">
    <location>
        <begin position="115"/>
        <end position="128"/>
    </location>
</feature>
<feature type="compositionally biased region" description="Acidic residues" evidence="1">
    <location>
        <begin position="203"/>
        <end position="214"/>
    </location>
</feature>
<feature type="compositionally biased region" description="Polar residues" evidence="1">
    <location>
        <begin position="380"/>
        <end position="393"/>
    </location>
</feature>
<keyword evidence="3" id="KW-1185">Reference proteome</keyword>
<feature type="compositionally biased region" description="Low complexity" evidence="1">
    <location>
        <begin position="365"/>
        <end position="374"/>
    </location>
</feature>
<dbReference type="EMBL" id="LSYV01000197">
    <property type="protein sequence ID" value="KXZ42132.1"/>
    <property type="molecule type" value="Genomic_DNA"/>
</dbReference>
<comment type="caution">
    <text evidence="2">The sequence shown here is derived from an EMBL/GenBank/DDBJ whole genome shotgun (WGS) entry which is preliminary data.</text>
</comment>
<organism evidence="2 3">
    <name type="scientific">Gonium pectorale</name>
    <name type="common">Green alga</name>
    <dbReference type="NCBI Taxonomy" id="33097"/>
    <lineage>
        <taxon>Eukaryota</taxon>
        <taxon>Viridiplantae</taxon>
        <taxon>Chlorophyta</taxon>
        <taxon>core chlorophytes</taxon>
        <taxon>Chlorophyceae</taxon>
        <taxon>CS clade</taxon>
        <taxon>Chlamydomonadales</taxon>
        <taxon>Volvocaceae</taxon>
        <taxon>Gonium</taxon>
    </lineage>
</organism>
<sequence>MGVDSGAPARAAGNAISSGVGGGFGTGAGGGGGDDGPGEGPPAGGPGHYGLAGAGAPARPAPPGLQLLKSGKRELRLHPPELLIRDVGQHWRDLQYVQLALLPGPGAPPPPPPTGAAWPTAEVLGSPGSPAPAPASGPAAAVGPGPAGYEGGSATSAATDDVASGAGGAEQQPLDSLHPAMALTLAPLAELPALTGIWLDPDEWDAAEGDDDPEAQQGEVAAAEGDEDGGRGGGLGVAGASGCATTGSRGGGNMADSYGGGVSQPAWSWVRSGDVWTRLHVSPSQAASHAAVQDAAGHARLLSSCGAVGLRSLALGDHRTPFLGLGDDSAALLARLAGLTKLHIAAGYTLPLGDAPSPPPPQRPSPASSAAQSAGGINADSGNSTAGPASTSPGIVEGLAAEPNDWAERDVWLRLSPRLQPLGCLDRLQRLALHFANPLGRPAVVADAALPPSLTSLALTGVVLRHAGGGAGAASVTPGADWRLVSGTGVTLAGGWKGPGLRRLRELSLTSSFVERADRLGCGPRLRLLSLRDSGLGVGAMCSGEGGAAAAESVGAEAAAPSVRADGRELAVLLRTWHGVQTLRVVGDVDTAADTRLPSKERCLDWFSAGAVRALVCCLPGLRGLQLGPPEPAYCSLTNVGSGASGGSGSAMATGLGDGGCGDGDNCGLPTWHLVSTANVSFDLIAEATGRVPFADHHPDDTGSGAARRAGAQTVASDATAVEWAAVAGDAAPRQPGGQPAVGPGPDWLLSLLSMLCARTPRLTSLRVNCVSADRAAGERTVRCAQRVLPAALPFLEQLAIVLDLALPYVLAQPQPELCARAWAAWLREQEDSLQSQMRYTCVSLSPHPNAATRARIASRSRQPAAA</sequence>
<accession>A0A150FWZ3</accession>
<name>A0A150FWZ3_GONPE</name>
<feature type="region of interest" description="Disordered" evidence="1">
    <location>
        <begin position="1"/>
        <end position="66"/>
    </location>
</feature>
<reference evidence="3" key="1">
    <citation type="journal article" date="2016" name="Nat. Commun.">
        <title>The Gonium pectorale genome demonstrates co-option of cell cycle regulation during the evolution of multicellularity.</title>
        <authorList>
            <person name="Hanschen E.R."/>
            <person name="Marriage T.N."/>
            <person name="Ferris P.J."/>
            <person name="Hamaji T."/>
            <person name="Toyoda A."/>
            <person name="Fujiyama A."/>
            <person name="Neme R."/>
            <person name="Noguchi H."/>
            <person name="Minakuchi Y."/>
            <person name="Suzuki M."/>
            <person name="Kawai-Toyooka H."/>
            <person name="Smith D.R."/>
            <person name="Sparks H."/>
            <person name="Anderson J."/>
            <person name="Bakaric R."/>
            <person name="Luria V."/>
            <person name="Karger A."/>
            <person name="Kirschner M.W."/>
            <person name="Durand P.M."/>
            <person name="Michod R.E."/>
            <person name="Nozaki H."/>
            <person name="Olson B.J."/>
        </authorList>
    </citation>
    <scope>NUCLEOTIDE SEQUENCE [LARGE SCALE GENOMIC DNA]</scope>
    <source>
        <strain evidence="3">NIES-2863</strain>
    </source>
</reference>
<feature type="compositionally biased region" description="Pro residues" evidence="1">
    <location>
        <begin position="105"/>
        <end position="114"/>
    </location>
</feature>
<evidence type="ECO:0000313" key="2">
    <source>
        <dbReference type="EMBL" id="KXZ42132.1"/>
    </source>
</evidence>
<dbReference type="AlphaFoldDB" id="A0A150FWZ3"/>
<feature type="region of interest" description="Disordered" evidence="1">
    <location>
        <begin position="105"/>
        <end position="173"/>
    </location>
</feature>